<accession>A0A3E2BNW6</accession>
<dbReference type="InterPro" id="IPR007553">
    <property type="entry name" value="2-thiour_desulf"/>
</dbReference>
<dbReference type="InterPro" id="IPR013560">
    <property type="entry name" value="DUF1722"/>
</dbReference>
<evidence type="ECO:0000259" key="1">
    <source>
        <dbReference type="Pfam" id="PF08349"/>
    </source>
</evidence>
<sequence>MSIKSIIMDKPTVVISACLNGFFNRYNGGTVSDDNVNALKPRFELITVCPEVEIGLGIPRKTVSLFKLGDRIEVIQRETGLNVTQKLLDYSEKTINNLPEVDGFILKAKSPSCGVKSAKVFGNREGTNILGKDDGLFPATVRRLRPHLPLIDEGRLNNRELRWEFLARVYLHFLFRKSSRDIKSLIDFHSRAKYLLMSICQKDLQDLGRILAAHRKGNFEQTLEDYRQTFYRILSRPIRKSNLLNALNHMFGYASPKLTPGERKHFLKLLQQYRSGQTDFVTIIEFLRAYGYRFNLPYLLDQYLLTLE</sequence>
<dbReference type="Proteomes" id="UP000257323">
    <property type="component" value="Unassembled WGS sequence"/>
</dbReference>
<dbReference type="EMBL" id="QUAH01000003">
    <property type="protein sequence ID" value="RFT16429.1"/>
    <property type="molecule type" value="Genomic_DNA"/>
</dbReference>
<proteinExistence type="predicted"/>
<comment type="caution">
    <text evidence="2">The sequence shown here is derived from an EMBL/GenBank/DDBJ whole genome shotgun (WGS) entry which is preliminary data.</text>
</comment>
<reference evidence="2 3" key="1">
    <citation type="submission" date="2018-08" db="EMBL/GenBank/DDBJ databases">
        <title>Genome analysis of the thermophilic bacterium of the candidate phylum Aminicenantes from deep subsurface aquifer revealed its physiology and ecological role.</title>
        <authorList>
            <person name="Kadnikov V.V."/>
            <person name="Mardanov A.V."/>
            <person name="Beletsky A.V."/>
            <person name="Karnachuk O.V."/>
            <person name="Ravin N.V."/>
        </authorList>
    </citation>
    <scope>NUCLEOTIDE SEQUENCE [LARGE SCALE GENOMIC DNA]</scope>
    <source>
        <strain evidence="2">BY38</strain>
    </source>
</reference>
<organism evidence="2 3">
    <name type="scientific">Candidatus Saccharicenans subterraneus</name>
    <dbReference type="NCBI Taxonomy" id="2508984"/>
    <lineage>
        <taxon>Bacteria</taxon>
        <taxon>Candidatus Aminicenantota</taxon>
        <taxon>Candidatus Aminicenantia</taxon>
        <taxon>Candidatus Aminicenantales</taxon>
        <taxon>Candidatus Saccharicenantaceae</taxon>
        <taxon>Candidatus Saccharicenans</taxon>
    </lineage>
</organism>
<dbReference type="PANTHER" id="PTHR30087:SF0">
    <property type="entry name" value="INNER MEMBRANE PROTEIN"/>
    <property type="match status" value="1"/>
</dbReference>
<gene>
    <name evidence="2" type="ORF">OP8BY_1607</name>
</gene>
<feature type="domain" description="DUF1722" evidence="1">
    <location>
        <begin position="193"/>
        <end position="306"/>
    </location>
</feature>
<evidence type="ECO:0000313" key="2">
    <source>
        <dbReference type="EMBL" id="RFT16429.1"/>
    </source>
</evidence>
<dbReference type="Pfam" id="PF04463">
    <property type="entry name" value="2-thiour_desulf"/>
    <property type="match status" value="1"/>
</dbReference>
<dbReference type="PANTHER" id="PTHR30087">
    <property type="entry name" value="INNER MEMBRANE PROTEIN"/>
    <property type="match status" value="1"/>
</dbReference>
<name>A0A3E2BNW6_9BACT</name>
<dbReference type="Pfam" id="PF08349">
    <property type="entry name" value="DUF1722"/>
    <property type="match status" value="1"/>
</dbReference>
<dbReference type="AlphaFoldDB" id="A0A3E2BNW6"/>
<evidence type="ECO:0000313" key="3">
    <source>
        <dbReference type="Proteomes" id="UP000257323"/>
    </source>
</evidence>
<protein>
    <recommendedName>
        <fullName evidence="1">DUF1722 domain-containing protein</fullName>
    </recommendedName>
</protein>